<gene>
    <name evidence="2" type="ORF">TGP89_311740</name>
</gene>
<feature type="region of interest" description="Disordered" evidence="1">
    <location>
        <begin position="350"/>
        <end position="385"/>
    </location>
</feature>
<feature type="compositionally biased region" description="Basic and acidic residues" evidence="1">
    <location>
        <begin position="1427"/>
        <end position="1448"/>
    </location>
</feature>
<feature type="region of interest" description="Disordered" evidence="1">
    <location>
        <begin position="142"/>
        <end position="284"/>
    </location>
</feature>
<reference evidence="2 3" key="1">
    <citation type="submission" date="2014-03" db="EMBL/GenBank/DDBJ databases">
        <authorList>
            <person name="Sibley D."/>
            <person name="Venepally P."/>
            <person name="Karamycheva S."/>
            <person name="Hadjithomas M."/>
            <person name="Khan A."/>
            <person name="Brunk B."/>
            <person name="Roos D."/>
            <person name="Caler E."/>
            <person name="Lorenzi H."/>
        </authorList>
    </citation>
    <scope>NUCLEOTIDE SEQUENCE [LARGE SCALE GENOMIC DNA]</scope>
    <source>
        <strain evidence="3">p89</strain>
    </source>
</reference>
<feature type="compositionally biased region" description="Low complexity" evidence="1">
    <location>
        <begin position="254"/>
        <end position="272"/>
    </location>
</feature>
<feature type="compositionally biased region" description="Low complexity" evidence="1">
    <location>
        <begin position="1338"/>
        <end position="1349"/>
    </location>
</feature>
<proteinExistence type="predicted"/>
<feature type="compositionally biased region" description="Basic and acidic residues" evidence="1">
    <location>
        <begin position="1501"/>
        <end position="1518"/>
    </location>
</feature>
<feature type="region of interest" description="Disordered" evidence="1">
    <location>
        <begin position="1332"/>
        <end position="1537"/>
    </location>
</feature>
<comment type="caution">
    <text evidence="2">The sequence shown here is derived from an EMBL/GenBank/DDBJ whole genome shotgun (WGS) entry which is preliminary data.</text>
</comment>
<feature type="region of interest" description="Disordered" evidence="1">
    <location>
        <begin position="1049"/>
        <end position="1091"/>
    </location>
</feature>
<name>A0A086J944_TOXGO</name>
<feature type="region of interest" description="Disordered" evidence="1">
    <location>
        <begin position="869"/>
        <end position="890"/>
    </location>
</feature>
<accession>A0A086J944</accession>
<evidence type="ECO:0000256" key="1">
    <source>
        <dbReference type="SAM" id="MobiDB-lite"/>
    </source>
</evidence>
<dbReference type="OrthoDB" id="331925at2759"/>
<sequence>MSAPDSELETPAAPLHNPIGAPPQKENGAFHCLPAADVPRDRRAHEPQTVERRLALRSLDKRPAAHEMETDQHLREKEAEKPYAFFSEKGGRSPLQLAKETRGSGDTRCGPGLTGSPTHASTTAAPVSCSFKQPGICLEASSELNSSPAFQSRLSDWTRRESSFTGAPQRERSNEEPAQFPSSSPSSSLSSSSAFSSPSDVCLPDGGSSAFSTSGAAGAGESRDAPLDTSCSPSLLVARARTSRQETPEPVAMRSFSSVPSVSSPRSGSAPPAEEKTTVDLGSHSRARLCGPLVEILASAKPTEREALRRSLHSIGREQGLRPDEIDCLFLSVLFRVPAFLRTAATARAARAAQEPNGPERLAETRDGDQREIQRARGDTGAREKASFERVHFDVCETSERERKECYRSGSDFQAEGESHGKARLWEGWRGNTECESIFCAQGRAVLCAVRTLQHWALSHPLHCHASALLPSRFPPLRHTVAWILQAALELLVSEGEANLKQKVEVVACRGLRKENLQEWRDTAACAQRDGRDGQGICRDGRGGEGSGAFICAEESARRKNAVSVQLIRDLEPHSSDRINGDSRVPGKGRQVAVALLQRLFLWSASPHPPLQALAASLWRQVGLSTRLLSKMSRASSPLLSVRSLAARKNGESAFTGGACGSLNGGNSAKRWPIQGSRSAITSEISATGPLMHLSVEQRHEGDEDEMEEREERREEARELRRVSRLGEAAVRLLDCLFLLATRPPQWGVFARDKQAEKQVETRGQHGDSSTLRVRPGGCASGEEARVRRRGDSAELHDARGPERCALSPLLRQFAPSPSQRQLLQCLGVALESASEETQREILSSRVLPYAVHTISFLKQGVSPVNAVARGDDVGGRRNEDGRDGKAIAPERSKIDSAAIRKAESPSSVLTLLEILHNLPVSLLAPPAPSERKTQDSHCQSVAGLSGSEPLERGCISLCDGLQKSEDTGDGSSGCTDTVMGCLDSLLEALLEIAFDRAVTQQNRKVESRSDFLKDLSVSLERRVEDALHVTREAFHRVSVPLGSPPLASQSLGSQQHFAGSPETSAPSDASQASRAEHLNGGSGRAPPADVAEKARSLLTPDRMCEALRGVHTPEVDEERMAVELVCRLCTSVLSWRDSLAAARVLASHSVELSSFLEHYLCTPQRGLGFLSWGFRRSAKGRSGRAEPRGTTTSLLFAAALAVCCCTSVDAERRQVGQTPALEGDEAGNGAQGARKEHREGDRDDRHIERLWWVVEAGLGPMLQRHPDFLLRVLMNAIVFVGVHGGDSCGLLSRLLGASETAATLLESCCPRVPVRCLRACISAFQFSQQREFSSPGESASSTQAAASAEEWRARRGSLSLPGGESGAESGRDKARRIGRKGGEEETREEKVKQPPESEEGRKQHVWRWAEAALRRGSLGVSQETSESAKEEVEKKEEAEMTRRERGYAGEGMDFQVSGPDAKRRKTETETRKLEVKREAVQMYRHPNATGDCEGDAGSFVRREQKEEGKEDERRETEEAVADQNRGETRGKKTERAEREKFLRSILQRLDLTARKIEEYHGFEALALRDCVALLDEELLDTT</sequence>
<feature type="compositionally biased region" description="Low complexity" evidence="1">
    <location>
        <begin position="181"/>
        <end position="199"/>
    </location>
</feature>
<evidence type="ECO:0000313" key="3">
    <source>
        <dbReference type="Proteomes" id="UP000028828"/>
    </source>
</evidence>
<feature type="region of interest" description="Disordered" evidence="1">
    <location>
        <begin position="1"/>
        <end position="125"/>
    </location>
</feature>
<dbReference type="Proteomes" id="UP000028828">
    <property type="component" value="Unassembled WGS sequence"/>
</dbReference>
<feature type="region of interest" description="Disordered" evidence="1">
    <location>
        <begin position="758"/>
        <end position="797"/>
    </location>
</feature>
<feature type="compositionally biased region" description="Basic and acidic residues" evidence="1">
    <location>
        <begin position="361"/>
        <end position="385"/>
    </location>
</feature>
<feature type="compositionally biased region" description="Basic and acidic residues" evidence="1">
    <location>
        <begin position="870"/>
        <end position="890"/>
    </location>
</feature>
<feature type="compositionally biased region" description="Basic and acidic residues" evidence="1">
    <location>
        <begin position="1381"/>
        <end position="1403"/>
    </location>
</feature>
<feature type="compositionally biased region" description="Polar residues" evidence="1">
    <location>
        <begin position="142"/>
        <end position="155"/>
    </location>
</feature>
<feature type="compositionally biased region" description="Basic and acidic residues" evidence="1">
    <location>
        <begin position="1525"/>
        <end position="1537"/>
    </location>
</feature>
<feature type="compositionally biased region" description="Low complexity" evidence="1">
    <location>
        <begin position="206"/>
        <end position="220"/>
    </location>
</feature>
<feature type="compositionally biased region" description="Polar residues" evidence="1">
    <location>
        <begin position="115"/>
        <end position="125"/>
    </location>
</feature>
<feature type="compositionally biased region" description="Basic and acidic residues" evidence="1">
    <location>
        <begin position="1467"/>
        <end position="1480"/>
    </location>
</feature>
<dbReference type="EMBL" id="AEYI02002322">
    <property type="protein sequence ID" value="KFG28662.1"/>
    <property type="molecule type" value="Genomic_DNA"/>
</dbReference>
<evidence type="ECO:0000313" key="2">
    <source>
        <dbReference type="EMBL" id="KFG28662.1"/>
    </source>
</evidence>
<feature type="region of interest" description="Disordered" evidence="1">
    <location>
        <begin position="698"/>
        <end position="719"/>
    </location>
</feature>
<protein>
    <submittedName>
        <fullName evidence="2">Uncharacterized protein</fullName>
    </submittedName>
</protein>
<feature type="compositionally biased region" description="Basic and acidic residues" evidence="1">
    <location>
        <begin position="38"/>
        <end position="81"/>
    </location>
</feature>
<dbReference type="VEuPathDB" id="ToxoDB:TGP89_311740"/>
<feature type="compositionally biased region" description="Basic and acidic residues" evidence="1">
    <location>
        <begin position="783"/>
        <end position="797"/>
    </location>
</feature>
<feature type="compositionally biased region" description="Polar residues" evidence="1">
    <location>
        <begin position="1049"/>
        <end position="1074"/>
    </location>
</feature>
<organism evidence="2 3">
    <name type="scientific">Toxoplasma gondii p89</name>
    <dbReference type="NCBI Taxonomy" id="943119"/>
    <lineage>
        <taxon>Eukaryota</taxon>
        <taxon>Sar</taxon>
        <taxon>Alveolata</taxon>
        <taxon>Apicomplexa</taxon>
        <taxon>Conoidasida</taxon>
        <taxon>Coccidia</taxon>
        <taxon>Eucoccidiorida</taxon>
        <taxon>Eimeriorina</taxon>
        <taxon>Sarcocystidae</taxon>
        <taxon>Toxoplasma</taxon>
    </lineage>
</organism>
<feature type="region of interest" description="Disordered" evidence="1">
    <location>
        <begin position="1218"/>
        <end position="1242"/>
    </location>
</feature>
<feature type="compositionally biased region" description="Basic and acidic residues" evidence="1">
    <location>
        <begin position="710"/>
        <end position="719"/>
    </location>
</feature>